<evidence type="ECO:0000256" key="4">
    <source>
        <dbReference type="ARBA" id="ARBA00023125"/>
    </source>
</evidence>
<dbReference type="GO" id="GO:0032784">
    <property type="term" value="P:regulation of DNA-templated transcription elongation"/>
    <property type="evidence" value="ECO:0007669"/>
    <property type="project" value="UniProtKB-UniRule"/>
</dbReference>
<dbReference type="NCBIfam" id="TIGR01462">
    <property type="entry name" value="greA"/>
    <property type="match status" value="1"/>
</dbReference>
<keyword evidence="12" id="KW-0648">Protein biosynthesis</keyword>
<dbReference type="AlphaFoldDB" id="A0A1F5ZRN9"/>
<dbReference type="Proteomes" id="UP000177383">
    <property type="component" value="Unassembled WGS sequence"/>
</dbReference>
<evidence type="ECO:0000256" key="3">
    <source>
        <dbReference type="ARBA" id="ARBA00023015"/>
    </source>
</evidence>
<keyword evidence="3 8" id="KW-0805">Transcription regulation</keyword>
<evidence type="ECO:0000256" key="1">
    <source>
        <dbReference type="ARBA" id="ARBA00008213"/>
    </source>
</evidence>
<comment type="caution">
    <text evidence="12">The sequence shown here is derived from an EMBL/GenBank/DDBJ whole genome shotgun (WGS) entry which is preliminary data.</text>
</comment>
<dbReference type="HAMAP" id="MF_00105">
    <property type="entry name" value="GreA_GreB"/>
    <property type="match status" value="1"/>
</dbReference>
<accession>A0A1F5ZRN9</accession>
<evidence type="ECO:0000256" key="9">
    <source>
        <dbReference type="RuleBase" id="RU000556"/>
    </source>
</evidence>
<evidence type="ECO:0000259" key="11">
    <source>
        <dbReference type="Pfam" id="PF03449"/>
    </source>
</evidence>
<dbReference type="InterPro" id="IPR018151">
    <property type="entry name" value="TF_GreA/GreB_CS"/>
</dbReference>
<gene>
    <name evidence="8" type="primary">greA</name>
    <name evidence="12" type="ORF">A2773_04795</name>
</gene>
<dbReference type="FunFam" id="3.10.50.30:FF:000001">
    <property type="entry name" value="Transcription elongation factor GreA"/>
    <property type="match status" value="1"/>
</dbReference>
<comment type="similarity">
    <text evidence="1 8 9">Belongs to the GreA/GreB family.</text>
</comment>
<dbReference type="InterPro" id="IPR001437">
    <property type="entry name" value="Tscrpt_elong_fac_GreA/B_C"/>
</dbReference>
<dbReference type="GO" id="GO:0006354">
    <property type="term" value="P:DNA-templated transcription elongation"/>
    <property type="evidence" value="ECO:0007669"/>
    <property type="project" value="TreeGrafter"/>
</dbReference>
<dbReference type="SUPFAM" id="SSF46557">
    <property type="entry name" value="GreA transcript cleavage protein, N-terminal domain"/>
    <property type="match status" value="1"/>
</dbReference>
<reference evidence="12 13" key="1">
    <citation type="journal article" date="2016" name="Nat. Commun.">
        <title>Thousands of microbial genomes shed light on interconnected biogeochemical processes in an aquifer system.</title>
        <authorList>
            <person name="Anantharaman K."/>
            <person name="Brown C.T."/>
            <person name="Hug L.A."/>
            <person name="Sharon I."/>
            <person name="Castelle C.J."/>
            <person name="Probst A.J."/>
            <person name="Thomas B.C."/>
            <person name="Singh A."/>
            <person name="Wilkins M.J."/>
            <person name="Karaoz U."/>
            <person name="Brodie E.L."/>
            <person name="Williams K.H."/>
            <person name="Hubbard S.S."/>
            <person name="Banfield J.F."/>
        </authorList>
    </citation>
    <scope>NUCLEOTIDE SEQUENCE [LARGE SCALE GENOMIC DNA]</scope>
</reference>
<organism evidence="12 13">
    <name type="scientific">Candidatus Gottesmanbacteria bacterium RIFCSPHIGHO2_01_FULL_39_10</name>
    <dbReference type="NCBI Taxonomy" id="1798375"/>
    <lineage>
        <taxon>Bacteria</taxon>
        <taxon>Candidatus Gottesmaniibacteriota</taxon>
    </lineage>
</organism>
<dbReference type="InterPro" id="IPR023459">
    <property type="entry name" value="Tscrpt_elong_fac_GreA/B_fam"/>
</dbReference>
<sequence>MSDTQKILVTRDGLAELRKEYDELVNKKRPDLVARLAAARSQGDLSENSEYTAAKQDLAFIDGKIAELETVLHGAKVISSHSKTKVDVGCKVTLHVDGKKEIFTIVGEWEADPTQRKISHSSPIGKALLGRKVGEKVEVQAPVGKVVYKVLSIA</sequence>
<evidence type="ECO:0000256" key="6">
    <source>
        <dbReference type="ARBA" id="ARBA00024916"/>
    </source>
</evidence>
<dbReference type="InterPro" id="IPR028624">
    <property type="entry name" value="Tscrpt_elong_fac_GreA/B"/>
</dbReference>
<dbReference type="InterPro" id="IPR022691">
    <property type="entry name" value="Tscrpt_elong_fac_GreA/B_N"/>
</dbReference>
<dbReference type="PANTHER" id="PTHR30437">
    <property type="entry name" value="TRANSCRIPTION ELONGATION FACTOR GREA"/>
    <property type="match status" value="1"/>
</dbReference>
<dbReference type="PANTHER" id="PTHR30437:SF4">
    <property type="entry name" value="TRANSCRIPTION ELONGATION FACTOR GREA"/>
    <property type="match status" value="1"/>
</dbReference>
<keyword evidence="5 8" id="KW-0804">Transcription</keyword>
<dbReference type="Gene3D" id="3.10.50.30">
    <property type="entry name" value="Transcription elongation factor, GreA/GreB, C-terminal domain"/>
    <property type="match status" value="1"/>
</dbReference>
<dbReference type="Pfam" id="PF03449">
    <property type="entry name" value="GreA_GreB_N"/>
    <property type="match status" value="1"/>
</dbReference>
<dbReference type="NCBIfam" id="NF001263">
    <property type="entry name" value="PRK00226.1-4"/>
    <property type="match status" value="1"/>
</dbReference>
<evidence type="ECO:0000313" key="13">
    <source>
        <dbReference type="Proteomes" id="UP000177383"/>
    </source>
</evidence>
<dbReference type="GO" id="GO:0070063">
    <property type="term" value="F:RNA polymerase binding"/>
    <property type="evidence" value="ECO:0007669"/>
    <property type="project" value="InterPro"/>
</dbReference>
<feature type="domain" description="Transcription elongation factor GreA/GreB N-terminal" evidence="11">
    <location>
        <begin position="7"/>
        <end position="77"/>
    </location>
</feature>
<dbReference type="InterPro" id="IPR006359">
    <property type="entry name" value="Tscrpt_elong_fac_GreA"/>
</dbReference>
<proteinExistence type="inferred from homology"/>
<evidence type="ECO:0000256" key="2">
    <source>
        <dbReference type="ARBA" id="ARBA00013729"/>
    </source>
</evidence>
<dbReference type="PROSITE" id="PS00830">
    <property type="entry name" value="GREAB_2"/>
    <property type="match status" value="1"/>
</dbReference>
<protein>
    <recommendedName>
        <fullName evidence="2 8">Transcription elongation factor GreA</fullName>
    </recommendedName>
    <alternativeName>
        <fullName evidence="7 8">Transcript cleavage factor GreA</fullName>
    </alternativeName>
</protein>
<keyword evidence="4 8" id="KW-0238">DNA-binding</keyword>
<evidence type="ECO:0000256" key="7">
    <source>
        <dbReference type="ARBA" id="ARBA00030776"/>
    </source>
</evidence>
<dbReference type="GO" id="GO:0003746">
    <property type="term" value="F:translation elongation factor activity"/>
    <property type="evidence" value="ECO:0007669"/>
    <property type="project" value="UniProtKB-KW"/>
</dbReference>
<feature type="domain" description="Transcription elongation factor GreA/GreB C-terminal" evidence="10">
    <location>
        <begin position="82"/>
        <end position="153"/>
    </location>
</feature>
<dbReference type="PIRSF" id="PIRSF006092">
    <property type="entry name" value="GreA_GreB"/>
    <property type="match status" value="1"/>
</dbReference>
<dbReference type="Gene3D" id="1.10.287.180">
    <property type="entry name" value="Transcription elongation factor, GreA/GreB, N-terminal domain"/>
    <property type="match status" value="1"/>
</dbReference>
<evidence type="ECO:0000256" key="8">
    <source>
        <dbReference type="HAMAP-Rule" id="MF_00105"/>
    </source>
</evidence>
<dbReference type="FunFam" id="1.10.287.180:FF:000001">
    <property type="entry name" value="Transcription elongation factor GreA"/>
    <property type="match status" value="1"/>
</dbReference>
<dbReference type="STRING" id="1798375.A2773_04795"/>
<comment type="function">
    <text evidence="6 8 9">Necessary for efficient RNA polymerase transcription elongation past template-encoded arresting sites. The arresting sites in DNA have the property of trapping a certain fraction of elongating RNA polymerases that pass through, resulting in locked ternary complexes. Cleavage of the nascent transcript by cleavage factors such as GreA or GreB allows the resumption of elongation from the new 3'terminus. GreA releases sequences of 2 to 3 nucleotides.</text>
</comment>
<dbReference type="InterPro" id="IPR036805">
    <property type="entry name" value="Tscrpt_elong_fac_GreA/B_N_sf"/>
</dbReference>
<dbReference type="InterPro" id="IPR036953">
    <property type="entry name" value="GreA/GreB_C_sf"/>
</dbReference>
<evidence type="ECO:0000259" key="10">
    <source>
        <dbReference type="Pfam" id="PF01272"/>
    </source>
</evidence>
<name>A0A1F5ZRN9_9BACT</name>
<dbReference type="EMBL" id="MFJE01000005">
    <property type="protein sequence ID" value="OGG15176.1"/>
    <property type="molecule type" value="Genomic_DNA"/>
</dbReference>
<dbReference type="Pfam" id="PF01272">
    <property type="entry name" value="GreA_GreB"/>
    <property type="match status" value="1"/>
</dbReference>
<keyword evidence="12" id="KW-0251">Elongation factor</keyword>
<evidence type="ECO:0000313" key="12">
    <source>
        <dbReference type="EMBL" id="OGG15176.1"/>
    </source>
</evidence>
<dbReference type="GO" id="GO:0003677">
    <property type="term" value="F:DNA binding"/>
    <property type="evidence" value="ECO:0007669"/>
    <property type="project" value="UniProtKB-UniRule"/>
</dbReference>
<dbReference type="SUPFAM" id="SSF54534">
    <property type="entry name" value="FKBP-like"/>
    <property type="match status" value="1"/>
</dbReference>
<evidence type="ECO:0000256" key="5">
    <source>
        <dbReference type="ARBA" id="ARBA00023163"/>
    </source>
</evidence>